<evidence type="ECO:0000313" key="8">
    <source>
        <dbReference type="Proteomes" id="UP001140206"/>
    </source>
</evidence>
<accession>A0AAV8DR85</accession>
<evidence type="ECO:0000256" key="5">
    <source>
        <dbReference type="ARBA" id="ARBA00023242"/>
    </source>
</evidence>
<comment type="caution">
    <text evidence="7">The sequence shown here is derived from an EMBL/GenBank/DDBJ whole genome shotgun (WGS) entry which is preliminary data.</text>
</comment>
<name>A0AAV8DR85_9POAL</name>
<evidence type="ECO:0000256" key="3">
    <source>
        <dbReference type="ARBA" id="ARBA00023015"/>
    </source>
</evidence>
<comment type="similarity">
    <text evidence="2">Belongs to the SNF5 family.</text>
</comment>
<evidence type="ECO:0000256" key="6">
    <source>
        <dbReference type="SAM" id="MobiDB-lite"/>
    </source>
</evidence>
<keyword evidence="8" id="KW-1185">Reference proteome</keyword>
<evidence type="ECO:0000256" key="2">
    <source>
        <dbReference type="ARBA" id="ARBA00010239"/>
    </source>
</evidence>
<evidence type="ECO:0000313" key="7">
    <source>
        <dbReference type="EMBL" id="KAJ4768987.1"/>
    </source>
</evidence>
<dbReference type="EMBL" id="JAMFTS010000004">
    <property type="protein sequence ID" value="KAJ4768987.1"/>
    <property type="molecule type" value="Genomic_DNA"/>
</dbReference>
<feature type="compositionally biased region" description="Low complexity" evidence="6">
    <location>
        <begin position="26"/>
        <end position="35"/>
    </location>
</feature>
<keyword evidence="3" id="KW-0805">Transcription regulation</keyword>
<proteinExistence type="inferred from homology"/>
<protein>
    <recommendedName>
        <fullName evidence="9">Chromatin structure-remodeling complex protein BSH</fullName>
    </recommendedName>
</protein>
<evidence type="ECO:0008006" key="9">
    <source>
        <dbReference type="Google" id="ProtNLM"/>
    </source>
</evidence>
<keyword evidence="5" id="KW-0539">Nucleus</keyword>
<comment type="subcellular location">
    <subcellularLocation>
        <location evidence="1">Nucleus</location>
    </subcellularLocation>
</comment>
<keyword evidence="4" id="KW-0804">Transcription</keyword>
<dbReference type="AlphaFoldDB" id="A0AAV8DR85"/>
<feature type="region of interest" description="Disordered" evidence="6">
    <location>
        <begin position="1"/>
        <end position="35"/>
    </location>
</feature>
<organism evidence="7 8">
    <name type="scientific">Rhynchospora pubera</name>
    <dbReference type="NCBI Taxonomy" id="906938"/>
    <lineage>
        <taxon>Eukaryota</taxon>
        <taxon>Viridiplantae</taxon>
        <taxon>Streptophyta</taxon>
        <taxon>Embryophyta</taxon>
        <taxon>Tracheophyta</taxon>
        <taxon>Spermatophyta</taxon>
        <taxon>Magnoliopsida</taxon>
        <taxon>Liliopsida</taxon>
        <taxon>Poales</taxon>
        <taxon>Cyperaceae</taxon>
        <taxon>Cyperoideae</taxon>
        <taxon>Rhynchosporeae</taxon>
        <taxon>Rhynchospora</taxon>
    </lineage>
</organism>
<dbReference type="Pfam" id="PF04855">
    <property type="entry name" value="SNF5"/>
    <property type="match status" value="2"/>
</dbReference>
<dbReference type="GO" id="GO:0000228">
    <property type="term" value="C:nuclear chromosome"/>
    <property type="evidence" value="ECO:0007669"/>
    <property type="project" value="InterPro"/>
</dbReference>
<reference evidence="7" key="1">
    <citation type="submission" date="2022-08" db="EMBL/GenBank/DDBJ databases">
        <authorList>
            <person name="Marques A."/>
        </authorList>
    </citation>
    <scope>NUCLEOTIDE SEQUENCE</scope>
    <source>
        <strain evidence="7">RhyPub2mFocal</strain>
        <tissue evidence="7">Leaves</tissue>
    </source>
</reference>
<dbReference type="InterPro" id="IPR006939">
    <property type="entry name" value="SNF5"/>
</dbReference>
<dbReference type="GO" id="GO:0006338">
    <property type="term" value="P:chromatin remodeling"/>
    <property type="evidence" value="ECO:0007669"/>
    <property type="project" value="InterPro"/>
</dbReference>
<dbReference type="Proteomes" id="UP001140206">
    <property type="component" value="Chromosome 4"/>
</dbReference>
<sequence length="279" mass="31164">MKSSSLAGAIGTGSASSRERERERASASASASASVSSIKFRMPTKEKEKESLIPIHLDLDLDAHRYKDAFTWNPHDPDSLVLTFAKRTVKDLKLPPTFVSHISQSIQHQLAEFRSFGGQDMFIHEKIVPLKLDLRVNNTVVRDTFLWDISNFESDPEEFAVTLCNDLDVADPEVAPAIAVAIREQLYEIATQSVSAVKEAKLGKKGRRGYELSKGGNNALDVSRYFGSKGSGVIRKRKDWYMNGPTVDVLTNEEVGTLEELNSRFRRKLDEKEDSFLQG</sequence>
<dbReference type="PANTHER" id="PTHR10019">
    <property type="entry name" value="SNF5"/>
    <property type="match status" value="1"/>
</dbReference>
<evidence type="ECO:0000256" key="1">
    <source>
        <dbReference type="ARBA" id="ARBA00004123"/>
    </source>
</evidence>
<evidence type="ECO:0000256" key="4">
    <source>
        <dbReference type="ARBA" id="ARBA00023163"/>
    </source>
</evidence>
<gene>
    <name evidence="7" type="ORF">LUZ62_079362</name>
</gene>